<dbReference type="AlphaFoldDB" id="A0A1Y2K5V2"/>
<feature type="active site" evidence="4">
    <location>
        <position position="168"/>
    </location>
</feature>
<dbReference type="RefSeq" id="WP_085441643.1">
    <property type="nucleotide sequence ID" value="NZ_LVJN01000018.1"/>
</dbReference>
<dbReference type="InterPro" id="IPR029154">
    <property type="entry name" value="HIBADH-like_NADP-bd"/>
</dbReference>
<name>A0A1Y2K5V2_9PROT</name>
<feature type="domain" description="6-phosphogluconate dehydrogenase NADP-binding" evidence="5">
    <location>
        <begin position="2"/>
        <end position="159"/>
    </location>
</feature>
<evidence type="ECO:0000313" key="8">
    <source>
        <dbReference type="Proteomes" id="UP000194003"/>
    </source>
</evidence>
<dbReference type="STRING" id="1434232.MAIT1_03127"/>
<evidence type="ECO:0000259" key="6">
    <source>
        <dbReference type="Pfam" id="PF14833"/>
    </source>
</evidence>
<dbReference type="SUPFAM" id="SSF48179">
    <property type="entry name" value="6-phosphogluconate dehydrogenase C-terminal domain-like"/>
    <property type="match status" value="1"/>
</dbReference>
<evidence type="ECO:0000256" key="4">
    <source>
        <dbReference type="PIRSR" id="PIRSR000103-1"/>
    </source>
</evidence>
<feature type="domain" description="3-hydroxyisobutyrate dehydrogenase-like NAD-binding" evidence="6">
    <location>
        <begin position="162"/>
        <end position="281"/>
    </location>
</feature>
<dbReference type="InterPro" id="IPR036291">
    <property type="entry name" value="NAD(P)-bd_dom_sf"/>
</dbReference>
<dbReference type="PIRSF" id="PIRSF000103">
    <property type="entry name" value="HIBADH"/>
    <property type="match status" value="1"/>
</dbReference>
<dbReference type="PROSITE" id="PS00895">
    <property type="entry name" value="3_HYDROXYISOBUT_DH"/>
    <property type="match status" value="1"/>
</dbReference>
<keyword evidence="2" id="KW-0560">Oxidoreductase</keyword>
<dbReference type="GO" id="GO:0050661">
    <property type="term" value="F:NADP binding"/>
    <property type="evidence" value="ECO:0007669"/>
    <property type="project" value="InterPro"/>
</dbReference>
<dbReference type="GO" id="GO:0016054">
    <property type="term" value="P:organic acid catabolic process"/>
    <property type="evidence" value="ECO:0007669"/>
    <property type="project" value="UniProtKB-ARBA"/>
</dbReference>
<organism evidence="7 8">
    <name type="scientific">Magnetofaba australis IT-1</name>
    <dbReference type="NCBI Taxonomy" id="1434232"/>
    <lineage>
        <taxon>Bacteria</taxon>
        <taxon>Pseudomonadati</taxon>
        <taxon>Pseudomonadota</taxon>
        <taxon>Magnetococcia</taxon>
        <taxon>Magnetococcales</taxon>
        <taxon>Magnetococcaceae</taxon>
        <taxon>Magnetofaba</taxon>
    </lineage>
</organism>
<accession>A0A1Y2K5V2</accession>
<keyword evidence="8" id="KW-1185">Reference proteome</keyword>
<dbReference type="OrthoDB" id="9812907at2"/>
<dbReference type="Pfam" id="PF03446">
    <property type="entry name" value="NAD_binding_2"/>
    <property type="match status" value="1"/>
</dbReference>
<dbReference type="PANTHER" id="PTHR43060:SF15">
    <property type="entry name" value="3-HYDROXYISOBUTYRATE DEHYDROGENASE-LIKE 1, MITOCHONDRIAL-RELATED"/>
    <property type="match status" value="1"/>
</dbReference>
<dbReference type="Gene3D" id="3.40.50.720">
    <property type="entry name" value="NAD(P)-binding Rossmann-like Domain"/>
    <property type="match status" value="1"/>
</dbReference>
<evidence type="ECO:0000259" key="5">
    <source>
        <dbReference type="Pfam" id="PF03446"/>
    </source>
</evidence>
<protein>
    <submittedName>
        <fullName evidence="7">Putative 6-phosphogluconate dehydrogenase</fullName>
    </submittedName>
</protein>
<sequence length="288" mass="30572">MKIGVIGLGGMGSGMARNLHKAQLLEAVWNRTRQKAIEFANETGVVAATDPATLAGRCEAVLICVSEDRDLFEVVEMLTPGLKARSVVIDCSTVGAETAQVCAERLADHNVAFLDAPVTGGTEGARNGTLSMLVGGDEDALERVTPLLKPVASRITYMGPSGSGQAAKAVNQIMVAGINQAVTEALALAQRLDLPAEKLIDALSGGAAGNWFLHHRGLSMLQGRFDPGFKVSHHHKDLKICQRMAQDAQTPTGIIDMTLPQYAHLIEMGHGAEDISALFRLKNGDEIE</sequence>
<dbReference type="InterPro" id="IPR008927">
    <property type="entry name" value="6-PGluconate_DH-like_C_sf"/>
</dbReference>
<dbReference type="InterPro" id="IPR013328">
    <property type="entry name" value="6PGD_dom2"/>
</dbReference>
<dbReference type="InterPro" id="IPR015815">
    <property type="entry name" value="HIBADH-related"/>
</dbReference>
<keyword evidence="3" id="KW-0520">NAD</keyword>
<evidence type="ECO:0000256" key="3">
    <source>
        <dbReference type="ARBA" id="ARBA00023027"/>
    </source>
</evidence>
<evidence type="ECO:0000256" key="2">
    <source>
        <dbReference type="ARBA" id="ARBA00023002"/>
    </source>
</evidence>
<dbReference type="Proteomes" id="UP000194003">
    <property type="component" value="Unassembled WGS sequence"/>
</dbReference>
<dbReference type="Pfam" id="PF14833">
    <property type="entry name" value="NAD_binding_11"/>
    <property type="match status" value="1"/>
</dbReference>
<dbReference type="PANTHER" id="PTHR43060">
    <property type="entry name" value="3-HYDROXYISOBUTYRATE DEHYDROGENASE-LIKE 1, MITOCHONDRIAL-RELATED"/>
    <property type="match status" value="1"/>
</dbReference>
<dbReference type="GO" id="GO:0016491">
    <property type="term" value="F:oxidoreductase activity"/>
    <property type="evidence" value="ECO:0007669"/>
    <property type="project" value="UniProtKB-KW"/>
</dbReference>
<evidence type="ECO:0000313" key="7">
    <source>
        <dbReference type="EMBL" id="OSM04999.1"/>
    </source>
</evidence>
<reference evidence="7 8" key="1">
    <citation type="journal article" date="2016" name="BMC Genomics">
        <title>Combined genomic and structural analyses of a cultured magnetotactic bacterium reveals its niche adaptation to a dynamic environment.</title>
        <authorList>
            <person name="Araujo A.C."/>
            <person name="Morillo V."/>
            <person name="Cypriano J."/>
            <person name="Teixeira L.C."/>
            <person name="Leao P."/>
            <person name="Lyra S."/>
            <person name="Almeida L.G."/>
            <person name="Bazylinski D.A."/>
            <person name="Vasconcellos A.T."/>
            <person name="Abreu F."/>
            <person name="Lins U."/>
        </authorList>
    </citation>
    <scope>NUCLEOTIDE SEQUENCE [LARGE SCALE GENOMIC DNA]</scope>
    <source>
        <strain evidence="7 8">IT-1</strain>
    </source>
</reference>
<dbReference type="InterPro" id="IPR006115">
    <property type="entry name" value="6PGDH_NADP-bd"/>
</dbReference>
<comment type="similarity">
    <text evidence="1">Belongs to the HIBADH-related family.</text>
</comment>
<dbReference type="SUPFAM" id="SSF51735">
    <property type="entry name" value="NAD(P)-binding Rossmann-fold domains"/>
    <property type="match status" value="1"/>
</dbReference>
<proteinExistence type="inferred from homology"/>
<dbReference type="InterPro" id="IPR002204">
    <property type="entry name" value="3-OH-isobutyrate_DH-rel_CS"/>
</dbReference>
<evidence type="ECO:0000256" key="1">
    <source>
        <dbReference type="ARBA" id="ARBA00009080"/>
    </source>
</evidence>
<dbReference type="Gene3D" id="1.10.1040.10">
    <property type="entry name" value="N-(1-d-carboxylethyl)-l-norvaline Dehydrogenase, domain 2"/>
    <property type="match status" value="1"/>
</dbReference>
<dbReference type="GO" id="GO:0051287">
    <property type="term" value="F:NAD binding"/>
    <property type="evidence" value="ECO:0007669"/>
    <property type="project" value="InterPro"/>
</dbReference>
<comment type="caution">
    <text evidence="7">The sequence shown here is derived from an EMBL/GenBank/DDBJ whole genome shotgun (WGS) entry which is preliminary data.</text>
</comment>
<dbReference type="EMBL" id="LVJN01000018">
    <property type="protein sequence ID" value="OSM04999.1"/>
    <property type="molecule type" value="Genomic_DNA"/>
</dbReference>
<gene>
    <name evidence="7" type="ORF">MAIT1_03127</name>
</gene>